<keyword evidence="5" id="KW-0508">mRNA splicing</keyword>
<evidence type="ECO:0000256" key="6">
    <source>
        <dbReference type="SAM" id="MobiDB-lite"/>
    </source>
</evidence>
<dbReference type="Proteomes" id="UP000823046">
    <property type="component" value="Unassembled WGS sequence"/>
</dbReference>
<dbReference type="InterPro" id="IPR034102">
    <property type="entry name" value="Sm_D1"/>
</dbReference>
<evidence type="ECO:0000259" key="7">
    <source>
        <dbReference type="PROSITE" id="PS52002"/>
    </source>
</evidence>
<dbReference type="PANTHER" id="PTHR23338">
    <property type="entry name" value="SMALL NUCLEAR RIBONUCLEOPROTEIN SM"/>
    <property type="match status" value="1"/>
</dbReference>
<feature type="compositionally biased region" description="Basic and acidic residues" evidence="6">
    <location>
        <begin position="129"/>
        <end position="139"/>
    </location>
</feature>
<gene>
    <name evidence="8" type="ORF">IE077_002671</name>
</gene>
<dbReference type="InterPro" id="IPR027141">
    <property type="entry name" value="LSm4/Sm_D1/D3"/>
</dbReference>
<dbReference type="SMART" id="SM00651">
    <property type="entry name" value="Sm"/>
    <property type="match status" value="1"/>
</dbReference>
<reference evidence="8 9" key="1">
    <citation type="journal article" date="2020" name="bioRxiv">
        <title>Metabolic contributions of an alphaproteobacterial endosymbiont in the apicomplexan Cardiosporidium cionae.</title>
        <authorList>
            <person name="Hunter E.S."/>
            <person name="Paight C.J."/>
            <person name="Lane C.E."/>
        </authorList>
    </citation>
    <scope>NUCLEOTIDE SEQUENCE [LARGE SCALE GENOMIC DNA]</scope>
    <source>
        <strain evidence="8">ESH_2018</strain>
    </source>
</reference>
<comment type="subcellular location">
    <subcellularLocation>
        <location evidence="1 5">Nucleus</location>
    </subcellularLocation>
</comment>
<name>A0ABQ7JAB1_9APIC</name>
<keyword evidence="4 5" id="KW-0687">Ribonucleoprotein</keyword>
<organism evidence="8 9">
    <name type="scientific">Cardiosporidium cionae</name>
    <dbReference type="NCBI Taxonomy" id="476202"/>
    <lineage>
        <taxon>Eukaryota</taxon>
        <taxon>Sar</taxon>
        <taxon>Alveolata</taxon>
        <taxon>Apicomplexa</taxon>
        <taxon>Aconoidasida</taxon>
        <taxon>Nephromycida</taxon>
        <taxon>Cardiosporidium</taxon>
    </lineage>
</organism>
<keyword evidence="3 5" id="KW-0539">Nucleus</keyword>
<evidence type="ECO:0000256" key="4">
    <source>
        <dbReference type="ARBA" id="ARBA00023274"/>
    </source>
</evidence>
<feature type="region of interest" description="Disordered" evidence="6">
    <location>
        <begin position="129"/>
        <end position="162"/>
    </location>
</feature>
<dbReference type="Pfam" id="PF01423">
    <property type="entry name" value="LSM"/>
    <property type="match status" value="1"/>
</dbReference>
<accession>A0ABQ7JAB1</accession>
<evidence type="ECO:0000256" key="5">
    <source>
        <dbReference type="RuleBase" id="RU365054"/>
    </source>
</evidence>
<dbReference type="InterPro" id="IPR001163">
    <property type="entry name" value="Sm_dom_euk/arc"/>
</dbReference>
<evidence type="ECO:0000256" key="2">
    <source>
        <dbReference type="ARBA" id="ARBA00008146"/>
    </source>
</evidence>
<dbReference type="CDD" id="cd01724">
    <property type="entry name" value="Sm_D1"/>
    <property type="match status" value="1"/>
</dbReference>
<evidence type="ECO:0000256" key="3">
    <source>
        <dbReference type="ARBA" id="ARBA00023242"/>
    </source>
</evidence>
<sequence>MLLVSERLVSEDLILLRARVNFIFIRPLPRHTVAISKKILYFIKMKLVRFLMKLANETVVIELRNGTLVQGTVLGVDIAMNTHLKNVKLTLKHRNPVSLDHLTIRGNSIRYFILPDSLPIDTCLVDDTPKNKPAKEKPAIGRGRTRGGGMRGRPMRGRGRGR</sequence>
<comment type="function">
    <text evidence="5">Essential for pre-mRNA splicing. Implicated in the formation of stable, biologically active snRNP structures.</text>
</comment>
<dbReference type="SUPFAM" id="SSF50182">
    <property type="entry name" value="Sm-like ribonucleoproteins"/>
    <property type="match status" value="1"/>
</dbReference>
<feature type="compositionally biased region" description="Basic residues" evidence="6">
    <location>
        <begin position="153"/>
        <end position="162"/>
    </location>
</feature>
<protein>
    <recommendedName>
        <fullName evidence="5">Small nuclear ribonucleoprotein Sm D1</fullName>
    </recommendedName>
    <alternativeName>
        <fullName evidence="5">snRNP core protein D1</fullName>
    </alternativeName>
</protein>
<dbReference type="PROSITE" id="PS52002">
    <property type="entry name" value="SM"/>
    <property type="match status" value="1"/>
</dbReference>
<comment type="similarity">
    <text evidence="2 5">Belongs to the snRNP core protein family.</text>
</comment>
<evidence type="ECO:0000313" key="9">
    <source>
        <dbReference type="Proteomes" id="UP000823046"/>
    </source>
</evidence>
<keyword evidence="9" id="KW-1185">Reference proteome</keyword>
<feature type="domain" description="Sm" evidence="7">
    <location>
        <begin position="46"/>
        <end position="118"/>
    </location>
</feature>
<dbReference type="Gene3D" id="2.30.30.100">
    <property type="match status" value="1"/>
</dbReference>
<proteinExistence type="inferred from homology"/>
<comment type="caution">
    <text evidence="8">The sequence shown here is derived from an EMBL/GenBank/DDBJ whole genome shotgun (WGS) entry which is preliminary data.</text>
</comment>
<evidence type="ECO:0000256" key="1">
    <source>
        <dbReference type="ARBA" id="ARBA00004123"/>
    </source>
</evidence>
<dbReference type="InterPro" id="IPR010920">
    <property type="entry name" value="LSM_dom_sf"/>
</dbReference>
<dbReference type="InterPro" id="IPR047575">
    <property type="entry name" value="Sm"/>
</dbReference>
<dbReference type="EMBL" id="JADAQX010000272">
    <property type="protein sequence ID" value="KAF8820914.1"/>
    <property type="molecule type" value="Genomic_DNA"/>
</dbReference>
<keyword evidence="5" id="KW-0507">mRNA processing</keyword>
<evidence type="ECO:0000313" key="8">
    <source>
        <dbReference type="EMBL" id="KAF8820914.1"/>
    </source>
</evidence>